<dbReference type="InterPro" id="IPR009057">
    <property type="entry name" value="Homeodomain-like_sf"/>
</dbReference>
<gene>
    <name evidence="6" type="ORF">ABIE08_002373</name>
</gene>
<evidence type="ECO:0000259" key="5">
    <source>
        <dbReference type="PROSITE" id="PS50977"/>
    </source>
</evidence>
<sequence length="196" mass="20841">MARPPEFDRNEAIARSIKVFARHGFEAASTNDLIKGMGIGRQSLYGAFGDKRGLFLEALRRYSEDSLQQMKDALAEGPVTESIEAALLVGLGSSRDIESGCLGVGSIIEFSREDEDITALNDKAGAAVIASFAERVREGIAAGVLDPDLDVDEAGRMLLALRSGLKVAARGGATMAELRTTALLAMRGLTLAARDR</sequence>
<proteinExistence type="predicted"/>
<evidence type="ECO:0000313" key="7">
    <source>
        <dbReference type="Proteomes" id="UP001549321"/>
    </source>
</evidence>
<dbReference type="Gene3D" id="1.10.10.60">
    <property type="entry name" value="Homeodomain-like"/>
    <property type="match status" value="1"/>
</dbReference>
<dbReference type="RefSeq" id="WP_354551187.1">
    <property type="nucleotide sequence ID" value="NZ_JBEPSM010000001.1"/>
</dbReference>
<feature type="domain" description="HTH tetR-type" evidence="5">
    <location>
        <begin position="6"/>
        <end position="66"/>
    </location>
</feature>
<dbReference type="InterPro" id="IPR001647">
    <property type="entry name" value="HTH_TetR"/>
</dbReference>
<protein>
    <submittedName>
        <fullName evidence="6">TetR/AcrR family transcriptional repressor of nem operon</fullName>
    </submittedName>
</protein>
<dbReference type="Pfam" id="PF00440">
    <property type="entry name" value="TetR_N"/>
    <property type="match status" value="1"/>
</dbReference>
<dbReference type="Gene3D" id="1.10.357.10">
    <property type="entry name" value="Tetracycline Repressor, domain 2"/>
    <property type="match status" value="1"/>
</dbReference>
<comment type="caution">
    <text evidence="6">The sequence shown here is derived from an EMBL/GenBank/DDBJ whole genome shotgun (WGS) entry which is preliminary data.</text>
</comment>
<dbReference type="EMBL" id="JBEPSM010000001">
    <property type="protein sequence ID" value="MET4634460.1"/>
    <property type="molecule type" value="Genomic_DNA"/>
</dbReference>
<dbReference type="PANTHER" id="PTHR47506">
    <property type="entry name" value="TRANSCRIPTIONAL REGULATORY PROTEIN"/>
    <property type="match status" value="1"/>
</dbReference>
<dbReference type="PROSITE" id="PS50977">
    <property type="entry name" value="HTH_TETR_2"/>
    <property type="match status" value="1"/>
</dbReference>
<dbReference type="PANTHER" id="PTHR47506:SF1">
    <property type="entry name" value="HTH-TYPE TRANSCRIPTIONAL REGULATOR YJDC"/>
    <property type="match status" value="1"/>
</dbReference>
<feature type="DNA-binding region" description="H-T-H motif" evidence="4">
    <location>
        <begin position="29"/>
        <end position="48"/>
    </location>
</feature>
<evidence type="ECO:0000256" key="1">
    <source>
        <dbReference type="ARBA" id="ARBA00023015"/>
    </source>
</evidence>
<dbReference type="SUPFAM" id="SSF48498">
    <property type="entry name" value="Tetracyclin repressor-like, C-terminal domain"/>
    <property type="match status" value="1"/>
</dbReference>
<keyword evidence="1" id="KW-0805">Transcription regulation</keyword>
<keyword evidence="2 4" id="KW-0238">DNA-binding</keyword>
<name>A0ABV2QZL2_9HYPH</name>
<reference evidence="6 7" key="1">
    <citation type="submission" date="2024-06" db="EMBL/GenBank/DDBJ databases">
        <title>Sorghum-associated microbial communities from plants grown in Nebraska, USA.</title>
        <authorList>
            <person name="Schachtman D."/>
        </authorList>
    </citation>
    <scope>NUCLEOTIDE SEQUENCE [LARGE SCALE GENOMIC DNA]</scope>
    <source>
        <strain evidence="6 7">3207</strain>
    </source>
</reference>
<evidence type="ECO:0000256" key="4">
    <source>
        <dbReference type="PROSITE-ProRule" id="PRU00335"/>
    </source>
</evidence>
<dbReference type="InterPro" id="IPR036271">
    <property type="entry name" value="Tet_transcr_reg_TetR-rel_C_sf"/>
</dbReference>
<keyword evidence="7" id="KW-1185">Reference proteome</keyword>
<dbReference type="Proteomes" id="UP001549321">
    <property type="component" value="Unassembled WGS sequence"/>
</dbReference>
<evidence type="ECO:0000256" key="3">
    <source>
        <dbReference type="ARBA" id="ARBA00023163"/>
    </source>
</evidence>
<accession>A0ABV2QZL2</accession>
<evidence type="ECO:0000256" key="2">
    <source>
        <dbReference type="ARBA" id="ARBA00023125"/>
    </source>
</evidence>
<organism evidence="6 7">
    <name type="scientific">Kaistia defluvii</name>
    <dbReference type="NCBI Taxonomy" id="410841"/>
    <lineage>
        <taxon>Bacteria</taxon>
        <taxon>Pseudomonadati</taxon>
        <taxon>Pseudomonadota</taxon>
        <taxon>Alphaproteobacteria</taxon>
        <taxon>Hyphomicrobiales</taxon>
        <taxon>Kaistiaceae</taxon>
        <taxon>Kaistia</taxon>
    </lineage>
</organism>
<dbReference type="SUPFAM" id="SSF46689">
    <property type="entry name" value="Homeodomain-like"/>
    <property type="match status" value="1"/>
</dbReference>
<keyword evidence="3" id="KW-0804">Transcription</keyword>
<evidence type="ECO:0000313" key="6">
    <source>
        <dbReference type="EMBL" id="MET4634460.1"/>
    </source>
</evidence>